<proteinExistence type="predicted"/>
<name>A0ABN0YYA9_9ACTN</name>
<comment type="caution">
    <text evidence="1">The sequence shown here is derived from an EMBL/GenBank/DDBJ whole genome shotgun (WGS) entry which is preliminary data.</text>
</comment>
<keyword evidence="2" id="KW-1185">Reference proteome</keyword>
<evidence type="ECO:0000313" key="1">
    <source>
        <dbReference type="EMBL" id="GAA0417567.1"/>
    </source>
</evidence>
<dbReference type="EMBL" id="BAAABX010000048">
    <property type="protein sequence ID" value="GAA0417567.1"/>
    <property type="molecule type" value="Genomic_DNA"/>
</dbReference>
<evidence type="ECO:0000313" key="2">
    <source>
        <dbReference type="Proteomes" id="UP001500879"/>
    </source>
</evidence>
<accession>A0ABN0YYA9</accession>
<organism evidence="1 2">
    <name type="scientific">Streptomyces luteireticuli</name>
    <dbReference type="NCBI Taxonomy" id="173858"/>
    <lineage>
        <taxon>Bacteria</taxon>
        <taxon>Bacillati</taxon>
        <taxon>Actinomycetota</taxon>
        <taxon>Actinomycetes</taxon>
        <taxon>Kitasatosporales</taxon>
        <taxon>Streptomycetaceae</taxon>
        <taxon>Streptomyces</taxon>
    </lineage>
</organism>
<gene>
    <name evidence="1" type="ORF">GCM10010357_43650</name>
</gene>
<reference evidence="1 2" key="1">
    <citation type="journal article" date="2019" name="Int. J. Syst. Evol. Microbiol.">
        <title>The Global Catalogue of Microorganisms (GCM) 10K type strain sequencing project: providing services to taxonomists for standard genome sequencing and annotation.</title>
        <authorList>
            <consortium name="The Broad Institute Genomics Platform"/>
            <consortium name="The Broad Institute Genome Sequencing Center for Infectious Disease"/>
            <person name="Wu L."/>
            <person name="Ma J."/>
        </authorList>
    </citation>
    <scope>NUCLEOTIDE SEQUENCE [LARGE SCALE GENOMIC DNA]</scope>
    <source>
        <strain evidence="1 2">JCM 4788</strain>
    </source>
</reference>
<protein>
    <submittedName>
        <fullName evidence="1">Uncharacterized protein</fullName>
    </submittedName>
</protein>
<dbReference type="Proteomes" id="UP001500879">
    <property type="component" value="Unassembled WGS sequence"/>
</dbReference>
<sequence length="42" mass="4640">MENQVLALQELPETDGDLLEPAMCCDTLRTSGLMYEPPRGDS</sequence>